<comment type="caution">
    <text evidence="1">The sequence shown here is derived from an EMBL/GenBank/DDBJ whole genome shotgun (WGS) entry which is preliminary data.</text>
</comment>
<keyword evidence="2" id="KW-1185">Reference proteome</keyword>
<reference evidence="1" key="1">
    <citation type="submission" date="2020-12" db="EMBL/GenBank/DDBJ databases">
        <title>Clostridium thailandense sp. nov., a novel acetogenic bacterium isolated from peat land soil in Thailand.</title>
        <authorList>
            <person name="Chaikitkaew S."/>
            <person name="Birkeland N.K."/>
        </authorList>
    </citation>
    <scope>NUCLEOTIDE SEQUENCE</scope>
    <source>
        <strain evidence="1">PL3</strain>
    </source>
</reference>
<dbReference type="EMBL" id="JAEEGC010000052">
    <property type="protein sequence ID" value="MBV7273668.1"/>
    <property type="molecule type" value="Genomic_DNA"/>
</dbReference>
<protein>
    <submittedName>
        <fullName evidence="1">Uncharacterized protein</fullName>
    </submittedName>
</protein>
<name>A0A949TWB6_9CLOT</name>
<evidence type="ECO:0000313" key="2">
    <source>
        <dbReference type="Proteomes" id="UP000694308"/>
    </source>
</evidence>
<gene>
    <name evidence="1" type="ORF">I6U48_12180</name>
</gene>
<dbReference type="RefSeq" id="WP_218320734.1">
    <property type="nucleotide sequence ID" value="NZ_JAEEGC010000052.1"/>
</dbReference>
<dbReference type="Proteomes" id="UP000694308">
    <property type="component" value="Unassembled WGS sequence"/>
</dbReference>
<organism evidence="1 2">
    <name type="scientific">Clostridium thailandense</name>
    <dbReference type="NCBI Taxonomy" id="2794346"/>
    <lineage>
        <taxon>Bacteria</taxon>
        <taxon>Bacillati</taxon>
        <taxon>Bacillota</taxon>
        <taxon>Clostridia</taxon>
        <taxon>Eubacteriales</taxon>
        <taxon>Clostridiaceae</taxon>
        <taxon>Clostridium</taxon>
    </lineage>
</organism>
<evidence type="ECO:0000313" key="1">
    <source>
        <dbReference type="EMBL" id="MBV7273668.1"/>
    </source>
</evidence>
<proteinExistence type="predicted"/>
<accession>A0A949TWB6</accession>
<sequence length="105" mass="12184">MYPNIDLQYNIASELLKENFIIKNKVNNPILTFNLEVKNLITVIQQDNSIIFYDDQNTSEVIFKIDSPNMYDSTMSSSKNIKMTLTQQNKNHISFTNIIIGEYIS</sequence>
<dbReference type="AlphaFoldDB" id="A0A949TWB6"/>